<dbReference type="Proteomes" id="UP000237144">
    <property type="component" value="Unassembled WGS sequence"/>
</dbReference>
<dbReference type="AlphaFoldDB" id="A0A2S5BB58"/>
<feature type="compositionally biased region" description="Low complexity" evidence="2">
    <location>
        <begin position="30"/>
        <end position="45"/>
    </location>
</feature>
<dbReference type="Pfam" id="PF04739">
    <property type="entry name" value="AMPKBI"/>
    <property type="match status" value="1"/>
</dbReference>
<dbReference type="InterPro" id="IPR050827">
    <property type="entry name" value="CRP1_MDG1_kinase"/>
</dbReference>
<feature type="domain" description="Association with the SNF1 complex (ASC)" evidence="3">
    <location>
        <begin position="698"/>
        <end position="819"/>
    </location>
</feature>
<feature type="compositionally biased region" description="Low complexity" evidence="2">
    <location>
        <begin position="334"/>
        <end position="354"/>
    </location>
</feature>
<dbReference type="GO" id="GO:0031588">
    <property type="term" value="C:nucleotide-activated protein kinase complex"/>
    <property type="evidence" value="ECO:0007669"/>
    <property type="project" value="TreeGrafter"/>
</dbReference>
<dbReference type="GO" id="GO:0005737">
    <property type="term" value="C:cytoplasm"/>
    <property type="evidence" value="ECO:0007669"/>
    <property type="project" value="TreeGrafter"/>
</dbReference>
<feature type="region of interest" description="Disordered" evidence="2">
    <location>
        <begin position="396"/>
        <end position="467"/>
    </location>
</feature>
<feature type="region of interest" description="Disordered" evidence="2">
    <location>
        <begin position="299"/>
        <end position="319"/>
    </location>
</feature>
<feature type="compositionally biased region" description="Low complexity" evidence="2">
    <location>
        <begin position="453"/>
        <end position="467"/>
    </location>
</feature>
<protein>
    <recommendedName>
        <fullName evidence="3">Association with the SNF1 complex (ASC) domain-containing protein</fullName>
    </recommendedName>
</protein>
<dbReference type="EMBL" id="PJQD01000029">
    <property type="protein sequence ID" value="POY74015.1"/>
    <property type="molecule type" value="Genomic_DNA"/>
</dbReference>
<dbReference type="STRING" id="741276.A0A2S5BB58"/>
<evidence type="ECO:0000313" key="4">
    <source>
        <dbReference type="EMBL" id="POY74015.1"/>
    </source>
</evidence>
<evidence type="ECO:0000256" key="2">
    <source>
        <dbReference type="SAM" id="MobiDB-lite"/>
    </source>
</evidence>
<feature type="compositionally biased region" description="Acidic residues" evidence="2">
    <location>
        <begin position="162"/>
        <end position="176"/>
    </location>
</feature>
<dbReference type="GO" id="GO:0005634">
    <property type="term" value="C:nucleus"/>
    <property type="evidence" value="ECO:0007669"/>
    <property type="project" value="TreeGrafter"/>
</dbReference>
<gene>
    <name evidence="4" type="ORF">BMF94_2826</name>
</gene>
<comment type="caution">
    <text evidence="4">The sequence shown here is derived from an EMBL/GenBank/DDBJ whole genome shotgun (WGS) entry which is preliminary data.</text>
</comment>
<dbReference type="PANTHER" id="PTHR10343:SF84">
    <property type="entry name" value="5'-AMP-ACTIVATED PROTEIN KINASE SUBUNIT BETA-1"/>
    <property type="match status" value="1"/>
</dbReference>
<sequence>MGNNASTPQTPGPGAGGSSSRTPGGGGNRGSPRTRNVPLPSLPDDLPSRSRQHSASGSAHADRKGSLRKSTTARDSAHGSSPASTPASPKPHASPSLSHSASRRNPAVPSRPSATGASGPPPPAAAATAGRPSPAPSSAGLGLLGAVGGPRRKLSDRVPIVDDSEGDGDNQDDGEDAPQGTLRGALQGKAEHVVYGPRRGGEDAESRNVLMNPPSAAHQETLSKPVGIAIPGTGPAAIPLRTPGGGAAGTAAGGSLTNAGMGAIGADALIDPDDQSHPGFGASARLTSEVMASTDRMPVVNSPKHEDLPSGSPFTSADSVGTKMTASALDPVGAATATPDDASTVASTAAPTPSHSHEMLLDPSGSRRQIATPQTSFAGALSGILAPAATAAAAPVVPGHSPMSPPTEMHELPPPHTSSATPPISAPNDTVQAPPVPDEALPIASDEIPSGTSVIASPPSSVPGSPAGTFPSPAVLLPPAVINAPVAAIPIPLLSVPSQTVAQNLIAAAVDLGAGDKGVPTLIKWKDEDGQERADDKEGKKARGPKEVFVTGTFAKGWKTKIELRKTDPSDFSALISLPPGPHRLKFIVDDEWKASKHLPVATDADGNLINYLQVNAVNSKLPPNIWQPPVTASSLSPAVASANAGGQAAGSQAAAVAPSSTPTNRAGQLGAGLFWPFGGDDEDPALAQGGSGITLDVDEDDSQWTQEIPIDLVKWGEWEAERDAIENEFYAKHPNGPSDSTPPPEFPPPPPFAGVQPPSLPAQLEKGPLNHAAYVTQGSGDDNSILPKPDHSVINHLAASPIKGGFLSVGVTTRYKRK</sequence>
<feature type="region of interest" description="Disordered" evidence="2">
    <location>
        <begin position="1"/>
        <end position="192"/>
    </location>
</feature>
<feature type="compositionally biased region" description="Low complexity" evidence="2">
    <location>
        <begin position="125"/>
        <end position="141"/>
    </location>
</feature>
<feature type="region of interest" description="Disordered" evidence="2">
    <location>
        <begin position="333"/>
        <end position="361"/>
    </location>
</feature>
<dbReference type="GO" id="GO:0007165">
    <property type="term" value="P:signal transduction"/>
    <property type="evidence" value="ECO:0007669"/>
    <property type="project" value="TreeGrafter"/>
</dbReference>
<dbReference type="InterPro" id="IPR032640">
    <property type="entry name" value="AMPK1_CBM"/>
</dbReference>
<feature type="compositionally biased region" description="Pro residues" evidence="2">
    <location>
        <begin position="741"/>
        <end position="753"/>
    </location>
</feature>
<dbReference type="GO" id="GO:0019901">
    <property type="term" value="F:protein kinase binding"/>
    <property type="evidence" value="ECO:0007669"/>
    <property type="project" value="TreeGrafter"/>
</dbReference>
<dbReference type="Gene3D" id="2.60.40.10">
    <property type="entry name" value="Immunoglobulins"/>
    <property type="match status" value="1"/>
</dbReference>
<feature type="compositionally biased region" description="Polar residues" evidence="2">
    <location>
        <begin position="417"/>
        <end position="431"/>
    </location>
</feature>
<dbReference type="Pfam" id="PF16561">
    <property type="entry name" value="AMPK1_CBM"/>
    <property type="match status" value="1"/>
</dbReference>
<dbReference type="InterPro" id="IPR013783">
    <property type="entry name" value="Ig-like_fold"/>
</dbReference>
<reference evidence="4 5" key="1">
    <citation type="journal article" date="2018" name="Front. Microbiol.">
        <title>Prospects for Fungal Bioremediation of Acidic Radioactive Waste Sites: Characterization and Genome Sequence of Rhodotorula taiwanensis MD1149.</title>
        <authorList>
            <person name="Tkavc R."/>
            <person name="Matrosova V.Y."/>
            <person name="Grichenko O.E."/>
            <person name="Gostincar C."/>
            <person name="Volpe R.P."/>
            <person name="Klimenkova P."/>
            <person name="Gaidamakova E.K."/>
            <person name="Zhou C.E."/>
            <person name="Stewart B.J."/>
            <person name="Lyman M.G."/>
            <person name="Malfatti S.A."/>
            <person name="Rubinfeld B."/>
            <person name="Courtot M."/>
            <person name="Singh J."/>
            <person name="Dalgard C.L."/>
            <person name="Hamilton T."/>
            <person name="Frey K.G."/>
            <person name="Gunde-Cimerman N."/>
            <person name="Dugan L."/>
            <person name="Daly M.J."/>
        </authorList>
    </citation>
    <scope>NUCLEOTIDE SEQUENCE [LARGE SCALE GENOMIC DNA]</scope>
    <source>
        <strain evidence="4 5">MD1149</strain>
    </source>
</reference>
<dbReference type="PANTHER" id="PTHR10343">
    <property type="entry name" value="5'-AMP-ACTIVATED PROTEIN KINASE , BETA SUBUNIT"/>
    <property type="match status" value="1"/>
</dbReference>
<proteinExistence type="inferred from homology"/>
<feature type="compositionally biased region" description="Gly residues" evidence="2">
    <location>
        <begin position="13"/>
        <end position="29"/>
    </location>
</feature>
<feature type="compositionally biased region" description="Low complexity" evidence="2">
    <location>
        <begin position="78"/>
        <end position="100"/>
    </location>
</feature>
<keyword evidence="5" id="KW-1185">Reference proteome</keyword>
<dbReference type="CDD" id="cd02859">
    <property type="entry name" value="E_set_AMPKbeta_like_N"/>
    <property type="match status" value="1"/>
</dbReference>
<dbReference type="InterPro" id="IPR014756">
    <property type="entry name" value="Ig_E-set"/>
</dbReference>
<evidence type="ECO:0000259" key="3">
    <source>
        <dbReference type="SMART" id="SM01010"/>
    </source>
</evidence>
<evidence type="ECO:0000313" key="5">
    <source>
        <dbReference type="Proteomes" id="UP000237144"/>
    </source>
</evidence>
<dbReference type="InterPro" id="IPR006828">
    <property type="entry name" value="ASC_dom"/>
</dbReference>
<evidence type="ECO:0000256" key="1">
    <source>
        <dbReference type="ARBA" id="ARBA00010926"/>
    </source>
</evidence>
<feature type="region of interest" description="Disordered" evidence="2">
    <location>
        <begin position="731"/>
        <end position="789"/>
    </location>
</feature>
<dbReference type="InterPro" id="IPR037256">
    <property type="entry name" value="ASC_dom_sf"/>
</dbReference>
<dbReference type="SUPFAM" id="SSF81296">
    <property type="entry name" value="E set domains"/>
    <property type="match status" value="1"/>
</dbReference>
<dbReference type="SMART" id="SM01010">
    <property type="entry name" value="AMPKBI"/>
    <property type="match status" value="1"/>
</dbReference>
<comment type="similarity">
    <text evidence="1">Belongs to the 5'-AMP-activated protein kinase beta subunit family.</text>
</comment>
<dbReference type="OrthoDB" id="531008at2759"/>
<organism evidence="4 5">
    <name type="scientific">Rhodotorula taiwanensis</name>
    <dbReference type="NCBI Taxonomy" id="741276"/>
    <lineage>
        <taxon>Eukaryota</taxon>
        <taxon>Fungi</taxon>
        <taxon>Dikarya</taxon>
        <taxon>Basidiomycota</taxon>
        <taxon>Pucciniomycotina</taxon>
        <taxon>Microbotryomycetes</taxon>
        <taxon>Sporidiobolales</taxon>
        <taxon>Sporidiobolaceae</taxon>
        <taxon>Rhodotorula</taxon>
    </lineage>
</organism>
<dbReference type="Gene3D" id="6.20.250.60">
    <property type="match status" value="1"/>
</dbReference>
<dbReference type="SUPFAM" id="SSF160219">
    <property type="entry name" value="AMPKBI-like"/>
    <property type="match status" value="1"/>
</dbReference>
<feature type="region of interest" description="Disordered" evidence="2">
    <location>
        <begin position="524"/>
        <end position="543"/>
    </location>
</feature>
<accession>A0A2S5BB58</accession>
<name>A0A2S5BB58_9BASI</name>